<dbReference type="CDD" id="cd09272">
    <property type="entry name" value="RNase_HI_RT_Ty1"/>
    <property type="match status" value="1"/>
</dbReference>
<evidence type="ECO:0000259" key="1">
    <source>
        <dbReference type="Pfam" id="PF07727"/>
    </source>
</evidence>
<dbReference type="PANTHER" id="PTHR11439">
    <property type="entry name" value="GAG-POL-RELATED RETROTRANSPOSON"/>
    <property type="match status" value="1"/>
</dbReference>
<gene>
    <name evidence="2" type="ORF">Sango_1054100</name>
</gene>
<dbReference type="Proteomes" id="UP001289374">
    <property type="component" value="Unassembled WGS sequence"/>
</dbReference>
<organism evidence="2 3">
    <name type="scientific">Sesamum angolense</name>
    <dbReference type="NCBI Taxonomy" id="2727404"/>
    <lineage>
        <taxon>Eukaryota</taxon>
        <taxon>Viridiplantae</taxon>
        <taxon>Streptophyta</taxon>
        <taxon>Embryophyta</taxon>
        <taxon>Tracheophyta</taxon>
        <taxon>Spermatophyta</taxon>
        <taxon>Magnoliopsida</taxon>
        <taxon>eudicotyledons</taxon>
        <taxon>Gunneridae</taxon>
        <taxon>Pentapetalae</taxon>
        <taxon>asterids</taxon>
        <taxon>lamiids</taxon>
        <taxon>Lamiales</taxon>
        <taxon>Pedaliaceae</taxon>
        <taxon>Sesamum</taxon>
    </lineage>
</organism>
<dbReference type="SUPFAM" id="SSF56672">
    <property type="entry name" value="DNA/RNA polymerases"/>
    <property type="match status" value="1"/>
</dbReference>
<evidence type="ECO:0000313" key="3">
    <source>
        <dbReference type="Proteomes" id="UP001289374"/>
    </source>
</evidence>
<reference evidence="2" key="2">
    <citation type="journal article" date="2024" name="Plant">
        <title>Genomic evolution and insights into agronomic trait innovations of Sesamum species.</title>
        <authorList>
            <person name="Miao H."/>
            <person name="Wang L."/>
            <person name="Qu L."/>
            <person name="Liu H."/>
            <person name="Sun Y."/>
            <person name="Le M."/>
            <person name="Wang Q."/>
            <person name="Wei S."/>
            <person name="Zheng Y."/>
            <person name="Lin W."/>
            <person name="Duan Y."/>
            <person name="Cao H."/>
            <person name="Xiong S."/>
            <person name="Wang X."/>
            <person name="Wei L."/>
            <person name="Li C."/>
            <person name="Ma Q."/>
            <person name="Ju M."/>
            <person name="Zhao R."/>
            <person name="Li G."/>
            <person name="Mu C."/>
            <person name="Tian Q."/>
            <person name="Mei H."/>
            <person name="Zhang T."/>
            <person name="Gao T."/>
            <person name="Zhang H."/>
        </authorList>
    </citation>
    <scope>NUCLEOTIDE SEQUENCE</scope>
    <source>
        <strain evidence="2">K16</strain>
    </source>
</reference>
<sequence length="354" mass="40831">MDVKTAFLNGFVEEEIYMDQQEGFTVVGEEQKVCHFQRSIYGLKQAFQNWNIRFDEVIRGYDFVKNDFDPCVYKKVNRSSVVFVVLYVDDILLIGNDIKMLGDTKAWLSTQFSMKDLGEASYIIGIKIFRDRSKRILGMTQNSYVEKVLKRFKMEHSKRGFLPMRHRVKLSKKQSPKTDEELKRMLDIPYASSEGSIYDASFQSDDDDAKSQLGFVFTLNGGVVARKSSKQDTTTDSTTEVEYIATSETAKEAVWMKNYIQELGVVPSIAELVVIFCDNNWAIVQEKEPRSHRRSKHILRRYHLLKEMVGRGDVRMDRVSSTENTIDSLTKPVSQIAHAQYLGKTGLRQMSDWL</sequence>
<dbReference type="InterPro" id="IPR043502">
    <property type="entry name" value="DNA/RNA_pol_sf"/>
</dbReference>
<dbReference type="EMBL" id="JACGWL010000005">
    <property type="protein sequence ID" value="KAK4403134.1"/>
    <property type="molecule type" value="Genomic_DNA"/>
</dbReference>
<dbReference type="Pfam" id="PF07727">
    <property type="entry name" value="RVT_2"/>
    <property type="match status" value="1"/>
</dbReference>
<proteinExistence type="predicted"/>
<feature type="domain" description="Reverse transcriptase Ty1/copia-type" evidence="1">
    <location>
        <begin position="1"/>
        <end position="164"/>
    </location>
</feature>
<dbReference type="InterPro" id="IPR013103">
    <property type="entry name" value="RVT_2"/>
</dbReference>
<dbReference type="PANTHER" id="PTHR11439:SF496">
    <property type="entry name" value="RNA-DIRECTED DNA POLYMERASE"/>
    <property type="match status" value="1"/>
</dbReference>
<accession>A0AAE1X0L6</accession>
<name>A0AAE1X0L6_9LAMI</name>
<protein>
    <submittedName>
        <fullName evidence="2">Retrovirus-related Pol polyprotein from transposon TNT 1-94</fullName>
    </submittedName>
</protein>
<keyword evidence="3" id="KW-1185">Reference proteome</keyword>
<reference evidence="2" key="1">
    <citation type="submission" date="2020-06" db="EMBL/GenBank/DDBJ databases">
        <authorList>
            <person name="Li T."/>
            <person name="Hu X."/>
            <person name="Zhang T."/>
            <person name="Song X."/>
            <person name="Zhang H."/>
            <person name="Dai N."/>
            <person name="Sheng W."/>
            <person name="Hou X."/>
            <person name="Wei L."/>
        </authorList>
    </citation>
    <scope>NUCLEOTIDE SEQUENCE</scope>
    <source>
        <strain evidence="2">K16</strain>
        <tissue evidence="2">Leaf</tissue>
    </source>
</reference>
<comment type="caution">
    <text evidence="2">The sequence shown here is derived from an EMBL/GenBank/DDBJ whole genome shotgun (WGS) entry which is preliminary data.</text>
</comment>
<dbReference type="AlphaFoldDB" id="A0AAE1X0L6"/>
<evidence type="ECO:0000313" key="2">
    <source>
        <dbReference type="EMBL" id="KAK4403134.1"/>
    </source>
</evidence>